<dbReference type="Proteomes" id="UP000807716">
    <property type="component" value="Unassembled WGS sequence"/>
</dbReference>
<organism evidence="5 6">
    <name type="scientific">Actinomortierella ambigua</name>
    <dbReference type="NCBI Taxonomy" id="1343610"/>
    <lineage>
        <taxon>Eukaryota</taxon>
        <taxon>Fungi</taxon>
        <taxon>Fungi incertae sedis</taxon>
        <taxon>Mucoromycota</taxon>
        <taxon>Mortierellomycotina</taxon>
        <taxon>Mortierellomycetes</taxon>
        <taxon>Mortierellales</taxon>
        <taxon>Mortierellaceae</taxon>
        <taxon>Actinomortierella</taxon>
    </lineage>
</organism>
<protein>
    <recommendedName>
        <fullName evidence="4">Nuclear speckle splicing regulatory protein 1 N-terminal domain-containing protein</fullName>
    </recommendedName>
</protein>
<feature type="region of interest" description="Disordered" evidence="3">
    <location>
        <begin position="271"/>
        <end position="446"/>
    </location>
</feature>
<feature type="compositionally biased region" description="Basic and acidic residues" evidence="3">
    <location>
        <begin position="211"/>
        <end position="234"/>
    </location>
</feature>
<feature type="compositionally biased region" description="Basic and acidic residues" evidence="3">
    <location>
        <begin position="385"/>
        <end position="406"/>
    </location>
</feature>
<comment type="similarity">
    <text evidence="1">Belongs to the NSRP1 family.</text>
</comment>
<proteinExistence type="inferred from homology"/>
<feature type="compositionally biased region" description="Basic and acidic residues" evidence="3">
    <location>
        <begin position="350"/>
        <end position="374"/>
    </location>
</feature>
<gene>
    <name evidence="5" type="ORF">DFQ27_007753</name>
</gene>
<feature type="compositionally biased region" description="Low complexity" evidence="3">
    <location>
        <begin position="337"/>
        <end position="349"/>
    </location>
</feature>
<feature type="region of interest" description="Disordered" evidence="3">
    <location>
        <begin position="211"/>
        <end position="235"/>
    </location>
</feature>
<dbReference type="EMBL" id="JAAAJB010000062">
    <property type="protein sequence ID" value="KAG0267995.1"/>
    <property type="molecule type" value="Genomic_DNA"/>
</dbReference>
<dbReference type="InterPro" id="IPR053246">
    <property type="entry name" value="NS_splicing_regulatory_protein"/>
</dbReference>
<dbReference type="AlphaFoldDB" id="A0A9P6QIP0"/>
<feature type="region of interest" description="Disordered" evidence="3">
    <location>
        <begin position="15"/>
        <end position="80"/>
    </location>
</feature>
<evidence type="ECO:0000313" key="5">
    <source>
        <dbReference type="EMBL" id="KAG0267995.1"/>
    </source>
</evidence>
<feature type="compositionally biased region" description="Basic and acidic residues" evidence="3">
    <location>
        <begin position="287"/>
        <end position="305"/>
    </location>
</feature>
<feature type="compositionally biased region" description="Low complexity" evidence="3">
    <location>
        <begin position="71"/>
        <end position="80"/>
    </location>
</feature>
<evidence type="ECO:0000256" key="3">
    <source>
        <dbReference type="SAM" id="MobiDB-lite"/>
    </source>
</evidence>
<evidence type="ECO:0000259" key="4">
    <source>
        <dbReference type="Pfam" id="PF09745"/>
    </source>
</evidence>
<feature type="compositionally biased region" description="Acidic residues" evidence="3">
    <location>
        <begin position="41"/>
        <end position="50"/>
    </location>
</feature>
<dbReference type="OrthoDB" id="446635at2759"/>
<feature type="domain" description="Nuclear speckle splicing regulatory protein 1 N-terminal" evidence="4">
    <location>
        <begin position="116"/>
        <end position="232"/>
    </location>
</feature>
<evidence type="ECO:0000313" key="6">
    <source>
        <dbReference type="Proteomes" id="UP000807716"/>
    </source>
</evidence>
<comment type="caution">
    <text evidence="5">The sequence shown here is derived from an EMBL/GenBank/DDBJ whole genome shotgun (WGS) entry which is preliminary data.</text>
</comment>
<dbReference type="PANTHER" id="PTHR47845:SF1">
    <property type="entry name" value="NUCLEAR SPECKLE SPLICING REGULATORY PROTEIN 1 HOMOLOG"/>
    <property type="match status" value="1"/>
</dbReference>
<sequence length="471" mass="52066">MSGLQFGLNVKAKKGLGASALSRPSKPTVSKTRPSVFGADADNDDDDDLDNDHGALAFAKSGSKPPTLSSTITTTTTTTTTTTATPTAAAATSNNAVNRSLRAYAQSTTHSLSVIEQQNAALAQDATVFDYDGVYDQLKTGERLKALVRKQEAAAGQSRYIESMLRSREQRQLDQQLAQEKKLERERQAEGEMYADKDQFVTPAYKAQKEAARLAEEEEQKREEELAKDKDGKRMQGFYRHMLNEQARLRPGGGVSGALDEDEEALAKKLGLKNAHEGLKLTEATADLDRDKEEKEQIAKARAEGLKVVVNDDGQVVDKRDLLKAGLNVFKSKEPTSARGKSSSSTSSPSDRERDRDRRDYRDRDRDRDRDRRSGGGSSNSYSRGGRDRPSSRETPDERQRSRMTEQIESQLLDQEKQRQQEEKERQDSIREALKRKNQDDQVMDAKARYLARKKAAADAAAAGGGTDSGA</sequence>
<evidence type="ECO:0000256" key="2">
    <source>
        <dbReference type="ARBA" id="ARBA00023054"/>
    </source>
</evidence>
<dbReference type="Pfam" id="PF09745">
    <property type="entry name" value="NSRP1_N"/>
    <property type="match status" value="1"/>
</dbReference>
<feature type="compositionally biased region" description="Basic and acidic residues" evidence="3">
    <location>
        <begin position="414"/>
        <end position="446"/>
    </location>
</feature>
<accession>A0A9P6QIP0</accession>
<name>A0A9P6QIP0_9FUNG</name>
<dbReference type="GO" id="GO:0000381">
    <property type="term" value="P:regulation of alternative mRNA splicing, via spliceosome"/>
    <property type="evidence" value="ECO:0007669"/>
    <property type="project" value="InterPro"/>
</dbReference>
<keyword evidence="6" id="KW-1185">Reference proteome</keyword>
<evidence type="ECO:0000256" key="1">
    <source>
        <dbReference type="ARBA" id="ARBA00010126"/>
    </source>
</evidence>
<dbReference type="PANTHER" id="PTHR47845">
    <property type="entry name" value="NUCLEAR SPECKLE SPLICING REGULATORY PROTEIN 1 HOMOLOG"/>
    <property type="match status" value="1"/>
</dbReference>
<keyword evidence="2" id="KW-0175">Coiled coil</keyword>
<reference evidence="5" key="1">
    <citation type="journal article" date="2020" name="Fungal Divers.">
        <title>Resolving the Mortierellaceae phylogeny through synthesis of multi-gene phylogenetics and phylogenomics.</title>
        <authorList>
            <person name="Vandepol N."/>
            <person name="Liber J."/>
            <person name="Desiro A."/>
            <person name="Na H."/>
            <person name="Kennedy M."/>
            <person name="Barry K."/>
            <person name="Grigoriev I.V."/>
            <person name="Miller A.N."/>
            <person name="O'Donnell K."/>
            <person name="Stajich J.E."/>
            <person name="Bonito G."/>
        </authorList>
    </citation>
    <scope>NUCLEOTIDE SEQUENCE</scope>
    <source>
        <strain evidence="5">BC1065</strain>
    </source>
</reference>
<dbReference type="InterPro" id="IPR018612">
    <property type="entry name" value="NSRP1_N"/>
</dbReference>